<reference evidence="2 3" key="1">
    <citation type="submission" date="2018-02" db="EMBL/GenBank/DDBJ databases">
        <title>The genomes of Aspergillus section Nigri reveals drivers in fungal speciation.</title>
        <authorList>
            <consortium name="DOE Joint Genome Institute"/>
            <person name="Vesth T.C."/>
            <person name="Nybo J."/>
            <person name="Theobald S."/>
            <person name="Brandl J."/>
            <person name="Frisvad J.C."/>
            <person name="Nielsen K.F."/>
            <person name="Lyhne E.K."/>
            <person name="Kogle M.E."/>
            <person name="Kuo A."/>
            <person name="Riley R."/>
            <person name="Clum A."/>
            <person name="Nolan M."/>
            <person name="Lipzen A."/>
            <person name="Salamov A."/>
            <person name="Henrissat B."/>
            <person name="Wiebenga A."/>
            <person name="De vries R.P."/>
            <person name="Grigoriev I.V."/>
            <person name="Mortensen U.H."/>
            <person name="Andersen M.R."/>
            <person name="Baker S.E."/>
        </authorList>
    </citation>
    <scope>NUCLEOTIDE SEQUENCE [LARGE SCALE GENOMIC DNA]</scope>
    <source>
        <strain evidence="2 3">CBS 121057</strain>
    </source>
</reference>
<dbReference type="Proteomes" id="UP000248423">
    <property type="component" value="Unassembled WGS sequence"/>
</dbReference>
<dbReference type="EMBL" id="KZ826351">
    <property type="protein sequence ID" value="PYI06290.1"/>
    <property type="molecule type" value="Genomic_DNA"/>
</dbReference>
<gene>
    <name evidence="2" type="ORF">BO78DRAFT_470088</name>
</gene>
<dbReference type="STRING" id="1448318.A0A319EA51"/>
<dbReference type="InterPro" id="IPR046591">
    <property type="entry name" value="DUF6649"/>
</dbReference>
<name>A0A319EA51_ASPSB</name>
<sequence length="206" mass="22435">MAHAGEEVNPGKKRPAEGDPEGDQPLAKRFGRLHISHPVTTGHVTNTQEKLPASSSTDSMLLDDTKHTVYIHDLDRELEDIEPKADSFTILPTCVNQMPIIPRLLVTNTKTPCNELVLYTEPTSLSIPKENDSVRKALIATRERARKSQQDYDIIPVENYSSSAVMSGTTTSSDSIQGPINGYILGPGCQTPGSIINPGLLFAKES</sequence>
<protein>
    <submittedName>
        <fullName evidence="2">Uncharacterized protein</fullName>
    </submittedName>
</protein>
<feature type="compositionally biased region" description="Polar residues" evidence="1">
    <location>
        <begin position="38"/>
        <end position="49"/>
    </location>
</feature>
<evidence type="ECO:0000313" key="3">
    <source>
        <dbReference type="Proteomes" id="UP000248423"/>
    </source>
</evidence>
<accession>A0A319EA51</accession>
<evidence type="ECO:0000256" key="1">
    <source>
        <dbReference type="SAM" id="MobiDB-lite"/>
    </source>
</evidence>
<organism evidence="2 3">
    <name type="scientific">Aspergillus sclerotiicarbonarius (strain CBS 121057 / IBT 28362)</name>
    <dbReference type="NCBI Taxonomy" id="1448318"/>
    <lineage>
        <taxon>Eukaryota</taxon>
        <taxon>Fungi</taxon>
        <taxon>Dikarya</taxon>
        <taxon>Ascomycota</taxon>
        <taxon>Pezizomycotina</taxon>
        <taxon>Eurotiomycetes</taxon>
        <taxon>Eurotiomycetidae</taxon>
        <taxon>Eurotiales</taxon>
        <taxon>Aspergillaceae</taxon>
        <taxon>Aspergillus</taxon>
        <taxon>Aspergillus subgen. Circumdati</taxon>
    </lineage>
</organism>
<dbReference type="VEuPathDB" id="FungiDB:BO78DRAFT_470088"/>
<evidence type="ECO:0000313" key="2">
    <source>
        <dbReference type="EMBL" id="PYI06290.1"/>
    </source>
</evidence>
<feature type="region of interest" description="Disordered" evidence="1">
    <location>
        <begin position="1"/>
        <end position="59"/>
    </location>
</feature>
<dbReference type="Pfam" id="PF20354">
    <property type="entry name" value="DUF6649"/>
    <property type="match status" value="1"/>
</dbReference>
<dbReference type="AlphaFoldDB" id="A0A319EA51"/>
<dbReference type="OrthoDB" id="5345504at2759"/>
<keyword evidence="3" id="KW-1185">Reference proteome</keyword>
<proteinExistence type="predicted"/>
<feature type="compositionally biased region" description="Basic and acidic residues" evidence="1">
    <location>
        <begin position="1"/>
        <end position="17"/>
    </location>
</feature>